<organism evidence="2 3">
    <name type="scientific">Stichopus japonicus</name>
    <name type="common">Sea cucumber</name>
    <dbReference type="NCBI Taxonomy" id="307972"/>
    <lineage>
        <taxon>Eukaryota</taxon>
        <taxon>Metazoa</taxon>
        <taxon>Echinodermata</taxon>
        <taxon>Eleutherozoa</taxon>
        <taxon>Echinozoa</taxon>
        <taxon>Holothuroidea</taxon>
        <taxon>Aspidochirotacea</taxon>
        <taxon>Aspidochirotida</taxon>
        <taxon>Stichopodidae</taxon>
        <taxon>Apostichopus</taxon>
    </lineage>
</organism>
<evidence type="ECO:0000313" key="3">
    <source>
        <dbReference type="Proteomes" id="UP000230750"/>
    </source>
</evidence>
<sequence length="189" mass="22500">MRNCPNYRCKQYDELGHSESRCPTIECFNCHRFGHKSFNCTEYEEDYEQETMEDQQDKVTVHKQPDLKVHTRKDRQVTDQATRSNLDTGESETSIVMDTESKDLPKQRHSENIYRNRPNQKINIIKGRKKTYYNIKFPTRENSILGNRKKTRMKRVASTDEVYTVPKKLTSRQKKITQPAIEKNYSFRP</sequence>
<evidence type="ECO:0000313" key="2">
    <source>
        <dbReference type="EMBL" id="PIK56061.1"/>
    </source>
</evidence>
<accession>A0A2G8L716</accession>
<dbReference type="GO" id="GO:0008270">
    <property type="term" value="F:zinc ion binding"/>
    <property type="evidence" value="ECO:0007669"/>
    <property type="project" value="InterPro"/>
</dbReference>
<dbReference type="EMBL" id="MRZV01000189">
    <property type="protein sequence ID" value="PIK56061.1"/>
    <property type="molecule type" value="Genomic_DNA"/>
</dbReference>
<dbReference type="InterPro" id="IPR036875">
    <property type="entry name" value="Znf_CCHC_sf"/>
</dbReference>
<proteinExistence type="predicted"/>
<evidence type="ECO:0008006" key="4">
    <source>
        <dbReference type="Google" id="ProtNLM"/>
    </source>
</evidence>
<feature type="region of interest" description="Disordered" evidence="1">
    <location>
        <begin position="51"/>
        <end position="94"/>
    </location>
</feature>
<dbReference type="OrthoDB" id="8065943at2759"/>
<evidence type="ECO:0000256" key="1">
    <source>
        <dbReference type="SAM" id="MobiDB-lite"/>
    </source>
</evidence>
<protein>
    <recommendedName>
        <fullName evidence="4">CCHC-type domain-containing protein</fullName>
    </recommendedName>
</protein>
<feature type="compositionally biased region" description="Polar residues" evidence="1">
    <location>
        <begin position="78"/>
        <end position="94"/>
    </location>
</feature>
<gene>
    <name evidence="2" type="ORF">BSL78_07036</name>
</gene>
<feature type="compositionally biased region" description="Basic and acidic residues" evidence="1">
    <location>
        <begin position="55"/>
        <end position="77"/>
    </location>
</feature>
<feature type="region of interest" description="Disordered" evidence="1">
    <location>
        <begin position="169"/>
        <end position="189"/>
    </location>
</feature>
<dbReference type="AlphaFoldDB" id="A0A2G8L716"/>
<comment type="caution">
    <text evidence="2">The sequence shown here is derived from an EMBL/GenBank/DDBJ whole genome shotgun (WGS) entry which is preliminary data.</text>
</comment>
<dbReference type="Proteomes" id="UP000230750">
    <property type="component" value="Unassembled WGS sequence"/>
</dbReference>
<dbReference type="GO" id="GO:0003676">
    <property type="term" value="F:nucleic acid binding"/>
    <property type="evidence" value="ECO:0007669"/>
    <property type="project" value="InterPro"/>
</dbReference>
<name>A0A2G8L716_STIJA</name>
<reference evidence="2 3" key="1">
    <citation type="journal article" date="2017" name="PLoS Biol.">
        <title>The sea cucumber genome provides insights into morphological evolution and visceral regeneration.</title>
        <authorList>
            <person name="Zhang X."/>
            <person name="Sun L."/>
            <person name="Yuan J."/>
            <person name="Sun Y."/>
            <person name="Gao Y."/>
            <person name="Zhang L."/>
            <person name="Li S."/>
            <person name="Dai H."/>
            <person name="Hamel J.F."/>
            <person name="Liu C."/>
            <person name="Yu Y."/>
            <person name="Liu S."/>
            <person name="Lin W."/>
            <person name="Guo K."/>
            <person name="Jin S."/>
            <person name="Xu P."/>
            <person name="Storey K.B."/>
            <person name="Huan P."/>
            <person name="Zhang T."/>
            <person name="Zhou Y."/>
            <person name="Zhang J."/>
            <person name="Lin C."/>
            <person name="Li X."/>
            <person name="Xing L."/>
            <person name="Huo D."/>
            <person name="Sun M."/>
            <person name="Wang L."/>
            <person name="Mercier A."/>
            <person name="Li F."/>
            <person name="Yang H."/>
            <person name="Xiang J."/>
        </authorList>
    </citation>
    <scope>NUCLEOTIDE SEQUENCE [LARGE SCALE GENOMIC DNA]</scope>
    <source>
        <strain evidence="2">Shaxun</strain>
        <tissue evidence="2">Muscle</tissue>
    </source>
</reference>
<keyword evidence="3" id="KW-1185">Reference proteome</keyword>
<dbReference type="SUPFAM" id="SSF57756">
    <property type="entry name" value="Retrovirus zinc finger-like domains"/>
    <property type="match status" value="1"/>
</dbReference>